<proteinExistence type="predicted"/>
<feature type="domain" description="HTH gntR-type" evidence="4">
    <location>
        <begin position="11"/>
        <end position="79"/>
    </location>
</feature>
<dbReference type="Pfam" id="PF00392">
    <property type="entry name" value="GntR"/>
    <property type="match status" value="1"/>
</dbReference>
<dbReference type="InterPro" id="IPR000524">
    <property type="entry name" value="Tscrpt_reg_HTH_GntR"/>
</dbReference>
<dbReference type="PROSITE" id="PS50949">
    <property type="entry name" value="HTH_GNTR"/>
    <property type="match status" value="1"/>
</dbReference>
<dbReference type="SUPFAM" id="SSF46785">
    <property type="entry name" value="Winged helix' DNA-binding domain"/>
    <property type="match status" value="1"/>
</dbReference>
<accession>A0A419F9W8</accession>
<evidence type="ECO:0000313" key="6">
    <source>
        <dbReference type="Proteomes" id="UP000285961"/>
    </source>
</evidence>
<evidence type="ECO:0000256" key="1">
    <source>
        <dbReference type="ARBA" id="ARBA00023015"/>
    </source>
</evidence>
<dbReference type="InterPro" id="IPR036388">
    <property type="entry name" value="WH-like_DNA-bd_sf"/>
</dbReference>
<dbReference type="InterPro" id="IPR036390">
    <property type="entry name" value="WH_DNA-bd_sf"/>
</dbReference>
<keyword evidence="3" id="KW-0804">Transcription</keyword>
<dbReference type="AlphaFoldDB" id="A0A419F9W8"/>
<keyword evidence="1" id="KW-0805">Transcription regulation</keyword>
<dbReference type="PANTHER" id="PTHR38445:SF9">
    <property type="entry name" value="HTH-TYPE TRANSCRIPTIONAL REPRESSOR YTRA"/>
    <property type="match status" value="1"/>
</dbReference>
<dbReference type="Proteomes" id="UP000285961">
    <property type="component" value="Unassembled WGS sequence"/>
</dbReference>
<dbReference type="GO" id="GO:0003677">
    <property type="term" value="F:DNA binding"/>
    <property type="evidence" value="ECO:0007669"/>
    <property type="project" value="UniProtKB-KW"/>
</dbReference>
<protein>
    <submittedName>
        <fullName evidence="5">GntR family transcriptional regulator</fullName>
    </submittedName>
</protein>
<name>A0A419F9W8_9BACT</name>
<dbReference type="SMART" id="SM00345">
    <property type="entry name" value="HTH_GNTR"/>
    <property type="match status" value="1"/>
</dbReference>
<keyword evidence="2" id="KW-0238">DNA-binding</keyword>
<reference evidence="5 6" key="1">
    <citation type="journal article" date="2017" name="ISME J.">
        <title>Energy and carbon metabolisms in a deep terrestrial subsurface fluid microbial community.</title>
        <authorList>
            <person name="Momper L."/>
            <person name="Jungbluth S.P."/>
            <person name="Lee M.D."/>
            <person name="Amend J.P."/>
        </authorList>
    </citation>
    <scope>NUCLEOTIDE SEQUENCE [LARGE SCALE GENOMIC DNA]</scope>
    <source>
        <strain evidence="5">SURF_17</strain>
    </source>
</reference>
<dbReference type="GO" id="GO:0003700">
    <property type="term" value="F:DNA-binding transcription factor activity"/>
    <property type="evidence" value="ECO:0007669"/>
    <property type="project" value="InterPro"/>
</dbReference>
<dbReference type="PANTHER" id="PTHR38445">
    <property type="entry name" value="HTH-TYPE TRANSCRIPTIONAL REPRESSOR YTRA"/>
    <property type="match status" value="1"/>
</dbReference>
<evidence type="ECO:0000256" key="3">
    <source>
        <dbReference type="ARBA" id="ARBA00023163"/>
    </source>
</evidence>
<evidence type="ECO:0000313" key="5">
    <source>
        <dbReference type="EMBL" id="RJP75682.1"/>
    </source>
</evidence>
<gene>
    <name evidence="5" type="ORF">C4532_00200</name>
</gene>
<dbReference type="CDD" id="cd07377">
    <property type="entry name" value="WHTH_GntR"/>
    <property type="match status" value="1"/>
</dbReference>
<sequence>MLIEIDHHVGVPIYLQIIRQVRQQIMTNGLKEGEQIEPVRDLAARLKVNPMTVSKAYSFLEAEGLVERRRGVGLFVARVEEKKKGIIQRQMLGDVVARTVVTALQLRVSEDEVIELFKKHFRAHKSGVRRGKWQTAIR</sequence>
<evidence type="ECO:0000259" key="4">
    <source>
        <dbReference type="PROSITE" id="PS50949"/>
    </source>
</evidence>
<comment type="caution">
    <text evidence="5">The sequence shown here is derived from an EMBL/GenBank/DDBJ whole genome shotgun (WGS) entry which is preliminary data.</text>
</comment>
<evidence type="ECO:0000256" key="2">
    <source>
        <dbReference type="ARBA" id="ARBA00023125"/>
    </source>
</evidence>
<dbReference type="Gene3D" id="1.10.10.10">
    <property type="entry name" value="Winged helix-like DNA-binding domain superfamily/Winged helix DNA-binding domain"/>
    <property type="match status" value="1"/>
</dbReference>
<organism evidence="5 6">
    <name type="scientific">Candidatus Abyssobacteria bacterium SURF_17</name>
    <dbReference type="NCBI Taxonomy" id="2093361"/>
    <lineage>
        <taxon>Bacteria</taxon>
        <taxon>Pseudomonadati</taxon>
        <taxon>Candidatus Hydrogenedentota</taxon>
        <taxon>Candidatus Abyssobacteria</taxon>
    </lineage>
</organism>
<dbReference type="EMBL" id="QZKI01000001">
    <property type="protein sequence ID" value="RJP75682.1"/>
    <property type="molecule type" value="Genomic_DNA"/>
</dbReference>